<sequence>MNSTIDFVTDDGFTVKIEPAQQRRQGAHNVSKQNGTATGQKHLDDVLLRIRKVAEAVSSQINRFSEIPGAPSGAEVEFGISVSAEADAVILKGNGEATFKVTLTWSGPHP</sequence>
<protein>
    <recommendedName>
        <fullName evidence="2">Trypsin-co-occurring domain-containing protein</fullName>
    </recommendedName>
</protein>
<comment type="caution">
    <text evidence="3">The sequence shown here is derived from an EMBL/GenBank/DDBJ whole genome shotgun (WGS) entry which is preliminary data.</text>
</comment>
<proteinExistence type="predicted"/>
<feature type="domain" description="Trypsin-co-occurring" evidence="2">
    <location>
        <begin position="9"/>
        <end position="106"/>
    </location>
</feature>
<dbReference type="RefSeq" id="WP_017577292.1">
    <property type="nucleotide sequence ID" value="NZ_BMXL01000023.1"/>
</dbReference>
<name>A0A918XHQ5_9ACTN</name>
<dbReference type="AlphaFoldDB" id="A0A918XHQ5"/>
<feature type="compositionally biased region" description="Polar residues" evidence="1">
    <location>
        <begin position="22"/>
        <end position="38"/>
    </location>
</feature>
<evidence type="ECO:0000259" key="2">
    <source>
        <dbReference type="Pfam" id="PF19493"/>
    </source>
</evidence>
<organism evidence="3 4">
    <name type="scientific">Nocardiopsis kunsanensis</name>
    <dbReference type="NCBI Taxonomy" id="141693"/>
    <lineage>
        <taxon>Bacteria</taxon>
        <taxon>Bacillati</taxon>
        <taxon>Actinomycetota</taxon>
        <taxon>Actinomycetes</taxon>
        <taxon>Streptosporangiales</taxon>
        <taxon>Nocardiopsidaceae</taxon>
        <taxon>Nocardiopsis</taxon>
    </lineage>
</organism>
<accession>A0A918XHQ5</accession>
<keyword evidence="4" id="KW-1185">Reference proteome</keyword>
<dbReference type="Proteomes" id="UP000654947">
    <property type="component" value="Unassembled WGS sequence"/>
</dbReference>
<dbReference type="InterPro" id="IPR045794">
    <property type="entry name" value="Trypco1"/>
</dbReference>
<dbReference type="EMBL" id="BMXL01000023">
    <property type="protein sequence ID" value="GHD32232.1"/>
    <property type="molecule type" value="Genomic_DNA"/>
</dbReference>
<dbReference type="Pfam" id="PF19493">
    <property type="entry name" value="Trypco1"/>
    <property type="match status" value="1"/>
</dbReference>
<dbReference type="NCBIfam" id="NF041216">
    <property type="entry name" value="CU044_2847_fam"/>
    <property type="match status" value="1"/>
</dbReference>
<evidence type="ECO:0000313" key="3">
    <source>
        <dbReference type="EMBL" id="GHD32232.1"/>
    </source>
</evidence>
<feature type="region of interest" description="Disordered" evidence="1">
    <location>
        <begin position="17"/>
        <end position="38"/>
    </location>
</feature>
<evidence type="ECO:0000313" key="4">
    <source>
        <dbReference type="Proteomes" id="UP000654947"/>
    </source>
</evidence>
<gene>
    <name evidence="3" type="ORF">GCM10007147_35550</name>
</gene>
<reference evidence="3 4" key="1">
    <citation type="journal article" date="2014" name="Int. J. Syst. Evol. Microbiol.">
        <title>Complete genome sequence of Corynebacterium casei LMG S-19264T (=DSM 44701T), isolated from a smear-ripened cheese.</title>
        <authorList>
            <consortium name="US DOE Joint Genome Institute (JGI-PGF)"/>
            <person name="Walter F."/>
            <person name="Albersmeier A."/>
            <person name="Kalinowski J."/>
            <person name="Ruckert C."/>
        </authorList>
    </citation>
    <scope>NUCLEOTIDE SEQUENCE [LARGE SCALE GENOMIC DNA]</scope>
    <source>
        <strain evidence="3 4">KCTC 19473</strain>
    </source>
</reference>
<evidence type="ECO:0000256" key="1">
    <source>
        <dbReference type="SAM" id="MobiDB-lite"/>
    </source>
</evidence>